<dbReference type="AlphaFoldDB" id="A0A9W8NIN7"/>
<accession>A0A9W8NIN7</accession>
<comment type="caution">
    <text evidence="2">The sequence shown here is derived from an EMBL/GenBank/DDBJ whole genome shotgun (WGS) entry which is preliminary data.</text>
</comment>
<gene>
    <name evidence="2" type="ORF">NPX13_g3228</name>
</gene>
<feature type="signal peptide" evidence="1">
    <location>
        <begin position="1"/>
        <end position="19"/>
    </location>
</feature>
<evidence type="ECO:0000313" key="3">
    <source>
        <dbReference type="Proteomes" id="UP001148614"/>
    </source>
</evidence>
<organism evidence="2 3">
    <name type="scientific">Xylaria arbuscula</name>
    <dbReference type="NCBI Taxonomy" id="114810"/>
    <lineage>
        <taxon>Eukaryota</taxon>
        <taxon>Fungi</taxon>
        <taxon>Dikarya</taxon>
        <taxon>Ascomycota</taxon>
        <taxon>Pezizomycotina</taxon>
        <taxon>Sordariomycetes</taxon>
        <taxon>Xylariomycetidae</taxon>
        <taxon>Xylariales</taxon>
        <taxon>Xylariaceae</taxon>
        <taxon>Xylaria</taxon>
    </lineage>
</organism>
<protein>
    <submittedName>
        <fullName evidence="2">Uncharacterized protein</fullName>
    </submittedName>
</protein>
<proteinExistence type="predicted"/>
<reference evidence="2" key="1">
    <citation type="submission" date="2022-07" db="EMBL/GenBank/DDBJ databases">
        <title>Genome Sequence of Xylaria arbuscula.</title>
        <authorList>
            <person name="Buettner E."/>
        </authorList>
    </citation>
    <scope>NUCLEOTIDE SEQUENCE</scope>
    <source>
        <strain evidence="2">VT107</strain>
    </source>
</reference>
<evidence type="ECO:0000313" key="2">
    <source>
        <dbReference type="EMBL" id="KAJ3577339.1"/>
    </source>
</evidence>
<dbReference type="Proteomes" id="UP001148614">
    <property type="component" value="Unassembled WGS sequence"/>
</dbReference>
<keyword evidence="1" id="KW-0732">Signal</keyword>
<feature type="chain" id="PRO_5040819787" evidence="1">
    <location>
        <begin position="20"/>
        <end position="121"/>
    </location>
</feature>
<dbReference type="VEuPathDB" id="FungiDB:F4678DRAFT_451606"/>
<dbReference type="EMBL" id="JANPWZ010000388">
    <property type="protein sequence ID" value="KAJ3577339.1"/>
    <property type="molecule type" value="Genomic_DNA"/>
</dbReference>
<sequence>MQFSAYISMIAAIAGVVSSAPSPAPSKGVGIIRARAPENGNADVKRTAGRFKPVWVIGHDEDEEKGEHIGFRLFSDGDEGDSAAHAEAMNFHGEKTGTKTHAAPKDHDDHESSFWYYYYTY</sequence>
<evidence type="ECO:0000256" key="1">
    <source>
        <dbReference type="SAM" id="SignalP"/>
    </source>
</evidence>
<keyword evidence="3" id="KW-1185">Reference proteome</keyword>
<name>A0A9W8NIN7_9PEZI</name>